<dbReference type="EMBL" id="JAELUR010000038">
    <property type="protein sequence ID" value="KAG7403497.1"/>
    <property type="molecule type" value="Genomic_DNA"/>
</dbReference>
<organism evidence="1 2">
    <name type="scientific">Fusarium oxysporum f. sp. raphani</name>
    <dbReference type="NCBI Taxonomy" id="96318"/>
    <lineage>
        <taxon>Eukaryota</taxon>
        <taxon>Fungi</taxon>
        <taxon>Dikarya</taxon>
        <taxon>Ascomycota</taxon>
        <taxon>Pezizomycotina</taxon>
        <taxon>Sordariomycetes</taxon>
        <taxon>Hypocreomycetidae</taxon>
        <taxon>Hypocreales</taxon>
        <taxon>Nectriaceae</taxon>
        <taxon>Fusarium</taxon>
        <taxon>Fusarium oxysporum species complex</taxon>
    </lineage>
</organism>
<accession>A0A8J5NHE7</accession>
<protein>
    <recommendedName>
        <fullName evidence="3">ABA 3 protein</fullName>
    </recommendedName>
</protein>
<name>A0A8J5NHE7_FUSOX</name>
<gene>
    <name evidence="1" type="ORF">Forpi1262_v018768</name>
</gene>
<evidence type="ECO:0008006" key="3">
    <source>
        <dbReference type="Google" id="ProtNLM"/>
    </source>
</evidence>
<sequence>MSNSKIEHQTAVNVSNEKWYFPQELRDGLQPFNLSSETIAETLACAWEYSRCVIPNWTSWERYLAFNRTIIIAIVAEFRGDLIPEINSKNIIGYDLDELLSTLFGGTSMREDMSREFRTFLLMSAEKSRKQRDSELFGRYLNALAKSPQWWFRLRDCDALARYTIASALACNGFSEIPFREEQLQLVAELSDTLYDAVAFYKHRAEGETNSTFGYVGSEMRVENYRDYREILWALDVKWAHDPAKRCVLNFIRPFGGPIHMMTRRYRFVEDGLMIGRPETDQVVELTRANFKLWHKVDSDIVKPDKDGHYMDTITKFDKLMLPGFCGLLESSARKHCSYCSNAVSSSSDIRRFGGVRLCDECKANWRSFMRAARARFAAAFPEIKNEVLKGWQCCGSSSS</sequence>
<dbReference type="Proteomes" id="UP000693942">
    <property type="component" value="Unassembled WGS sequence"/>
</dbReference>
<reference evidence="1" key="1">
    <citation type="submission" date="2021-04" db="EMBL/GenBank/DDBJ databases">
        <title>First draft genome resource for Brassicaceae pathogens Fusarium oxysporum f. sp. raphani and Fusarium oxysporum f. sp. rapae.</title>
        <authorList>
            <person name="Asai S."/>
        </authorList>
    </citation>
    <scope>NUCLEOTIDE SEQUENCE</scope>
    <source>
        <strain evidence="1">Tf1262</strain>
    </source>
</reference>
<comment type="caution">
    <text evidence="1">The sequence shown here is derived from an EMBL/GenBank/DDBJ whole genome shotgun (WGS) entry which is preliminary data.</text>
</comment>
<evidence type="ECO:0000313" key="2">
    <source>
        <dbReference type="Proteomes" id="UP000693942"/>
    </source>
</evidence>
<proteinExistence type="predicted"/>
<dbReference type="AlphaFoldDB" id="A0A8J5NHE7"/>
<evidence type="ECO:0000313" key="1">
    <source>
        <dbReference type="EMBL" id="KAG7403497.1"/>
    </source>
</evidence>